<evidence type="ECO:0000256" key="1">
    <source>
        <dbReference type="ARBA" id="ARBA00006226"/>
    </source>
</evidence>
<dbReference type="Pfam" id="PF05016">
    <property type="entry name" value="ParE_toxin"/>
    <property type="match status" value="1"/>
</dbReference>
<dbReference type="InterPro" id="IPR051803">
    <property type="entry name" value="TA_system_RelE-like_toxin"/>
</dbReference>
<accession>A0ABW4NB19</accession>
<evidence type="ECO:0000313" key="4">
    <source>
        <dbReference type="Proteomes" id="UP001597283"/>
    </source>
</evidence>
<evidence type="ECO:0000313" key="3">
    <source>
        <dbReference type="EMBL" id="MFD1787323.1"/>
    </source>
</evidence>
<sequence>MYKVVWPDAAVDDLDAIGDYIRTFDPSAARSIRLRLIQLGESLAHFPNRGRPSIRGARELASVPPYVLRYRVYGEFVVILSIRHGRRRPFAD</sequence>
<proteinExistence type="inferred from homology"/>
<reference evidence="4" key="1">
    <citation type="journal article" date="2019" name="Int. J. Syst. Evol. Microbiol.">
        <title>The Global Catalogue of Microorganisms (GCM) 10K type strain sequencing project: providing services to taxonomists for standard genome sequencing and annotation.</title>
        <authorList>
            <consortium name="The Broad Institute Genomics Platform"/>
            <consortium name="The Broad Institute Genome Sequencing Center for Infectious Disease"/>
            <person name="Wu L."/>
            <person name="Ma J."/>
        </authorList>
    </citation>
    <scope>NUCLEOTIDE SEQUENCE [LARGE SCALE GENOMIC DNA]</scope>
    <source>
        <strain evidence="4">Q85</strain>
    </source>
</reference>
<comment type="similarity">
    <text evidence="1">Belongs to the RelE toxin family.</text>
</comment>
<dbReference type="InterPro" id="IPR007712">
    <property type="entry name" value="RelE/ParE_toxin"/>
</dbReference>
<keyword evidence="4" id="KW-1185">Reference proteome</keyword>
<dbReference type="Proteomes" id="UP001597283">
    <property type="component" value="Unassembled WGS sequence"/>
</dbReference>
<protein>
    <submittedName>
        <fullName evidence="3">Type II toxin-antitoxin system RelE/ParE family toxin</fullName>
    </submittedName>
</protein>
<dbReference type="PANTHER" id="PTHR33755:SF6">
    <property type="entry name" value="PLASMID STABILIZATION SYSTEM PROTEIN"/>
    <property type="match status" value="1"/>
</dbReference>
<gene>
    <name evidence="3" type="ORF">ACFSC3_07040</name>
</gene>
<name>A0ABW4NB19_9SPHN</name>
<dbReference type="EMBL" id="JBHUFC010000003">
    <property type="protein sequence ID" value="MFD1787323.1"/>
    <property type="molecule type" value="Genomic_DNA"/>
</dbReference>
<dbReference type="InterPro" id="IPR035093">
    <property type="entry name" value="RelE/ParE_toxin_dom_sf"/>
</dbReference>
<keyword evidence="2" id="KW-1277">Toxin-antitoxin system</keyword>
<dbReference type="PANTHER" id="PTHR33755">
    <property type="entry name" value="TOXIN PARE1-RELATED"/>
    <property type="match status" value="1"/>
</dbReference>
<dbReference type="Gene3D" id="3.30.2310.20">
    <property type="entry name" value="RelE-like"/>
    <property type="match status" value="1"/>
</dbReference>
<evidence type="ECO:0000256" key="2">
    <source>
        <dbReference type="ARBA" id="ARBA00022649"/>
    </source>
</evidence>
<comment type="caution">
    <text evidence="3">The sequence shown here is derived from an EMBL/GenBank/DDBJ whole genome shotgun (WGS) entry which is preliminary data.</text>
</comment>
<dbReference type="RefSeq" id="WP_380939713.1">
    <property type="nucleotide sequence ID" value="NZ_JBHUFC010000003.1"/>
</dbReference>
<organism evidence="3 4">
    <name type="scientific">Sphingomonas floccifaciens</name>
    <dbReference type="NCBI Taxonomy" id="1844115"/>
    <lineage>
        <taxon>Bacteria</taxon>
        <taxon>Pseudomonadati</taxon>
        <taxon>Pseudomonadota</taxon>
        <taxon>Alphaproteobacteria</taxon>
        <taxon>Sphingomonadales</taxon>
        <taxon>Sphingomonadaceae</taxon>
        <taxon>Sphingomonas</taxon>
    </lineage>
</organism>